<dbReference type="PANTHER" id="PTHR43303">
    <property type="entry name" value="NADPH DEHYDROGENASE C23G7.10C-RELATED"/>
    <property type="match status" value="1"/>
</dbReference>
<dbReference type="GO" id="GO:0050661">
    <property type="term" value="F:NADP binding"/>
    <property type="evidence" value="ECO:0007669"/>
    <property type="project" value="InterPro"/>
</dbReference>
<dbReference type="InterPro" id="IPR044152">
    <property type="entry name" value="YqjM-like"/>
</dbReference>
<reference evidence="3 4" key="1">
    <citation type="submission" date="2015-03" db="EMBL/GenBank/DDBJ databases">
        <title>Genome assembly of Sandaracinus amylolyticus DSM 53668.</title>
        <authorList>
            <person name="Sharma G."/>
            <person name="Subramanian S."/>
        </authorList>
    </citation>
    <scope>NUCLEOTIDE SEQUENCE [LARGE SCALE GENOMIC DNA]</scope>
    <source>
        <strain evidence="3 4">DSM 53668</strain>
    </source>
</reference>
<dbReference type="KEGG" id="samy:DB32_005280"/>
<dbReference type="Pfam" id="PF00724">
    <property type="entry name" value="Oxidored_FMN"/>
    <property type="match status" value="1"/>
</dbReference>
<keyword evidence="4" id="KW-1185">Reference proteome</keyword>
<gene>
    <name evidence="3" type="ORF">DB32_005280</name>
</gene>
<sequence>MQVIERNAPDDTFGWGVVFSDETLSNIEEAEPETFASFARDFARWDALDIRVKGETIRSHGHGFVGIARKRLLMRLQERARALGVELSFKTEVSDVDALRRDCDLLVGADGLRSIVRTRFEDAFRPTFDVRRARYVWLGSTQRFPAFTFSFRENEHGLFQIHAYQFDGCGSEAAHSTVIVETDEESWRRAGLEGASEEQTIAYCERVFADDLGGHPLLPNRSQWIQFTTIKNERWVHENVAILGDAAHTAHFSIGSGTKMALEDAIVLARAIAAHPGDLATALSSYEDEQRPIVGRIQTAAQQSLEWFEQAKRHHAALEPMQLAFSLLTRSRRITHSNLAMRDPAWVAEADRWFARRAGIDVDAKTPPPMFTPFTLRGLTLPNRIVVSPMCQYSAEDGLPDDWHLVHLGSRAIGGAGLVMTEMTDVSPEGRITPGCTGIWSDEHVARWKRVVDFVHRFSDAKIGLQLAHAGRKGSTKLLWLGEDEPLDDGNWELIAPSPLPYDETKSQTPRPMTRADMDAVIDAHVRGAKNADAAGFDLLELHMAHGYLLSSFLSPLSNQRTDAYGGSLENRMRFPLEVFDAVRAAWPSDKPMSVRVSATDWVPGAFDGDDAVALSRALKQRGCDVIDVSTGQTSTLAKPVYGRAYQTPFSDRIRNELGIPTIAVGNIQDFDQVNSILLAGRADLCALARPHLYDPYWTLHAAATQGHDGVRWPDQYRAAKTAIPKTVKPA</sequence>
<dbReference type="PANTHER" id="PTHR43303:SF3">
    <property type="entry name" value="BLR3436 PROTEIN"/>
    <property type="match status" value="1"/>
</dbReference>
<dbReference type="NCBIfam" id="NF006101">
    <property type="entry name" value="PRK08255.1"/>
    <property type="match status" value="1"/>
</dbReference>
<accession>A0A0F6W5N4</accession>
<dbReference type="GO" id="GO:0010181">
    <property type="term" value="F:FMN binding"/>
    <property type="evidence" value="ECO:0007669"/>
    <property type="project" value="InterPro"/>
</dbReference>
<dbReference type="PRINTS" id="PR00420">
    <property type="entry name" value="RNGMNOXGNASE"/>
</dbReference>
<dbReference type="SUPFAM" id="SSF51395">
    <property type="entry name" value="FMN-linked oxidoreductases"/>
    <property type="match status" value="1"/>
</dbReference>
<dbReference type="InterPro" id="IPR036188">
    <property type="entry name" value="FAD/NAD-bd_sf"/>
</dbReference>
<keyword evidence="3" id="KW-0503">Monooxygenase</keyword>
<organism evidence="3 4">
    <name type="scientific">Sandaracinus amylolyticus</name>
    <dbReference type="NCBI Taxonomy" id="927083"/>
    <lineage>
        <taxon>Bacteria</taxon>
        <taxon>Pseudomonadati</taxon>
        <taxon>Myxococcota</taxon>
        <taxon>Polyangia</taxon>
        <taxon>Polyangiales</taxon>
        <taxon>Sandaracinaceae</taxon>
        <taxon>Sandaracinus</taxon>
    </lineage>
</organism>
<dbReference type="Gene3D" id="3.20.20.70">
    <property type="entry name" value="Aldolase class I"/>
    <property type="match status" value="1"/>
</dbReference>
<dbReference type="InterPro" id="IPR002938">
    <property type="entry name" value="FAD-bd"/>
</dbReference>
<evidence type="ECO:0000313" key="4">
    <source>
        <dbReference type="Proteomes" id="UP000034883"/>
    </source>
</evidence>
<feature type="domain" description="FAD-binding" evidence="2">
    <location>
        <begin position="100"/>
        <end position="297"/>
    </location>
</feature>
<dbReference type="GO" id="GO:0004497">
    <property type="term" value="F:monooxygenase activity"/>
    <property type="evidence" value="ECO:0007669"/>
    <property type="project" value="UniProtKB-KW"/>
</dbReference>
<name>A0A0F6W5N4_9BACT</name>
<dbReference type="GO" id="GO:0071949">
    <property type="term" value="F:FAD binding"/>
    <property type="evidence" value="ECO:0007669"/>
    <property type="project" value="InterPro"/>
</dbReference>
<protein>
    <submittedName>
        <fullName evidence="3">Anthraniloyl-CoA monooxygenase</fullName>
    </submittedName>
</protein>
<dbReference type="EMBL" id="CP011125">
    <property type="protein sequence ID" value="AKF08131.1"/>
    <property type="molecule type" value="Genomic_DNA"/>
</dbReference>
<dbReference type="Pfam" id="PF01494">
    <property type="entry name" value="FAD_binding_3"/>
    <property type="match status" value="1"/>
</dbReference>
<dbReference type="Gene3D" id="3.30.9.20">
    <property type="match status" value="1"/>
</dbReference>
<dbReference type="CDD" id="cd02932">
    <property type="entry name" value="OYE_YqiM_FMN"/>
    <property type="match status" value="1"/>
</dbReference>
<feature type="domain" description="NADH:flavin oxidoreductase/NADH oxidase N-terminal" evidence="1">
    <location>
        <begin position="370"/>
        <end position="702"/>
    </location>
</feature>
<proteinExistence type="predicted"/>
<dbReference type="InterPro" id="IPR001155">
    <property type="entry name" value="OxRdtase_FMN_N"/>
</dbReference>
<dbReference type="Gene3D" id="3.50.50.60">
    <property type="entry name" value="FAD/NAD(P)-binding domain"/>
    <property type="match status" value="1"/>
</dbReference>
<dbReference type="InterPro" id="IPR013785">
    <property type="entry name" value="Aldolase_TIM"/>
</dbReference>
<keyword evidence="3" id="KW-0560">Oxidoreductase</keyword>
<dbReference type="Proteomes" id="UP000034883">
    <property type="component" value="Chromosome"/>
</dbReference>
<evidence type="ECO:0000313" key="3">
    <source>
        <dbReference type="EMBL" id="AKF08131.1"/>
    </source>
</evidence>
<dbReference type="STRING" id="927083.DB32_005280"/>
<dbReference type="GO" id="GO:0003959">
    <property type="term" value="F:NADPH dehydrogenase activity"/>
    <property type="evidence" value="ECO:0007669"/>
    <property type="project" value="InterPro"/>
</dbReference>
<dbReference type="SUPFAM" id="SSF51905">
    <property type="entry name" value="FAD/NAD(P)-binding domain"/>
    <property type="match status" value="1"/>
</dbReference>
<evidence type="ECO:0000259" key="1">
    <source>
        <dbReference type="Pfam" id="PF00724"/>
    </source>
</evidence>
<evidence type="ECO:0000259" key="2">
    <source>
        <dbReference type="Pfam" id="PF01494"/>
    </source>
</evidence>
<dbReference type="AlphaFoldDB" id="A0A0F6W5N4"/>